<evidence type="ECO:0000256" key="3">
    <source>
        <dbReference type="ARBA" id="ARBA00022840"/>
    </source>
</evidence>
<evidence type="ECO:0000256" key="1">
    <source>
        <dbReference type="ARBA" id="ARBA00010322"/>
    </source>
</evidence>
<dbReference type="PANTHER" id="PTHR12169">
    <property type="entry name" value="ATPASE N2B"/>
    <property type="match status" value="1"/>
</dbReference>
<dbReference type="Gene3D" id="3.40.50.300">
    <property type="entry name" value="P-loop containing nucleotide triphosphate hydrolases"/>
    <property type="match status" value="1"/>
</dbReference>
<evidence type="ECO:0000313" key="4">
    <source>
        <dbReference type="EMBL" id="EGD78360.1"/>
    </source>
</evidence>
<dbReference type="GO" id="GO:0016887">
    <property type="term" value="F:ATP hydrolysis activity"/>
    <property type="evidence" value="ECO:0007669"/>
    <property type="project" value="InterPro"/>
</dbReference>
<dbReference type="InterPro" id="IPR005654">
    <property type="entry name" value="ATPase_AFG1-like"/>
</dbReference>
<dbReference type="GO" id="GO:0005739">
    <property type="term" value="C:mitochondrion"/>
    <property type="evidence" value="ECO:0007669"/>
    <property type="project" value="TreeGrafter"/>
</dbReference>
<dbReference type="RefSeq" id="XP_004989683.1">
    <property type="nucleotide sequence ID" value="XM_004989626.1"/>
</dbReference>
<dbReference type="KEGG" id="sre:PTSG_09426"/>
<organism evidence="4 5">
    <name type="scientific">Salpingoeca rosetta (strain ATCC 50818 / BSB-021)</name>
    <dbReference type="NCBI Taxonomy" id="946362"/>
    <lineage>
        <taxon>Eukaryota</taxon>
        <taxon>Choanoflagellata</taxon>
        <taxon>Craspedida</taxon>
        <taxon>Salpingoecidae</taxon>
        <taxon>Salpingoeca</taxon>
    </lineage>
</organism>
<dbReference type="AlphaFoldDB" id="F2UML1"/>
<dbReference type="SUPFAM" id="SSF52540">
    <property type="entry name" value="P-loop containing nucleoside triphosphate hydrolases"/>
    <property type="match status" value="1"/>
</dbReference>
<gene>
    <name evidence="4" type="ORF">PTSG_09426</name>
</gene>
<dbReference type="Pfam" id="PF03969">
    <property type="entry name" value="AFG1_ATPase"/>
    <property type="match status" value="1"/>
</dbReference>
<dbReference type="OMA" id="YSEINRW"/>
<proteinExistence type="inferred from homology"/>
<name>F2UML1_SALR5</name>
<keyword evidence="5" id="KW-1185">Reference proteome</keyword>
<protein>
    <submittedName>
        <fullName evidence="4">Uncharacterized protein</fullName>
    </submittedName>
</protein>
<evidence type="ECO:0000256" key="2">
    <source>
        <dbReference type="ARBA" id="ARBA00022741"/>
    </source>
</evidence>
<accession>F2UML1</accession>
<dbReference type="Proteomes" id="UP000007799">
    <property type="component" value="Unassembled WGS sequence"/>
</dbReference>
<keyword evidence="2" id="KW-0547">Nucleotide-binding</keyword>
<dbReference type="InterPro" id="IPR027417">
    <property type="entry name" value="P-loop_NTPase"/>
</dbReference>
<keyword evidence="3" id="KW-0067">ATP-binding</keyword>
<dbReference type="FunCoup" id="F2UML1">
    <property type="interactions" value="1722"/>
</dbReference>
<dbReference type="GeneID" id="16070234"/>
<dbReference type="NCBIfam" id="NF040713">
    <property type="entry name" value="ZapE"/>
    <property type="match status" value="1"/>
</dbReference>
<dbReference type="EMBL" id="GL832982">
    <property type="protein sequence ID" value="EGD78360.1"/>
    <property type="molecule type" value="Genomic_DNA"/>
</dbReference>
<dbReference type="PANTHER" id="PTHR12169:SF6">
    <property type="entry name" value="AFG1-LIKE ATPASE"/>
    <property type="match status" value="1"/>
</dbReference>
<dbReference type="OrthoDB" id="548867at2759"/>
<dbReference type="eggNOG" id="KOG2383">
    <property type="taxonomic scope" value="Eukaryota"/>
</dbReference>
<dbReference type="GO" id="GO:0005524">
    <property type="term" value="F:ATP binding"/>
    <property type="evidence" value="ECO:0007669"/>
    <property type="project" value="UniProtKB-KW"/>
</dbReference>
<reference evidence="4" key="1">
    <citation type="submission" date="2009-08" db="EMBL/GenBank/DDBJ databases">
        <title>Annotation of Salpingoeca rosetta.</title>
        <authorList>
            <consortium name="The Broad Institute Genome Sequencing Platform"/>
            <person name="Russ C."/>
            <person name="Cuomo C."/>
            <person name="Burger G."/>
            <person name="Gray M.W."/>
            <person name="Holland P.W.H."/>
            <person name="King N."/>
            <person name="Lang F.B.F."/>
            <person name="Roger A.J."/>
            <person name="Ruiz-Trillo I."/>
            <person name="Young S.K."/>
            <person name="Zeng Q."/>
            <person name="Gargeya S."/>
            <person name="Alvarado L."/>
            <person name="Berlin A."/>
            <person name="Chapman S.B."/>
            <person name="Chen Z."/>
            <person name="Freedman E."/>
            <person name="Gellesch M."/>
            <person name="Goldberg J."/>
            <person name="Griggs A."/>
            <person name="Gujja S."/>
            <person name="Heilman E."/>
            <person name="Heiman D."/>
            <person name="Howarth C."/>
            <person name="Mehta T."/>
            <person name="Neiman D."/>
            <person name="Pearson M."/>
            <person name="Roberts A."/>
            <person name="Saif S."/>
            <person name="Shea T."/>
            <person name="Shenoy N."/>
            <person name="Sisk P."/>
            <person name="Stolte C."/>
            <person name="Sykes S."/>
            <person name="White J."/>
            <person name="Yandava C."/>
            <person name="Haas B."/>
            <person name="Nusbaum C."/>
            <person name="Birren B."/>
        </authorList>
    </citation>
    <scope>NUCLEOTIDE SEQUENCE</scope>
    <source>
        <strain evidence="4">ATCC 50818</strain>
    </source>
</reference>
<sequence length="601" mass="67819">MACMCWRAVARHAACGGGGGGGGGAWRVATGVARVAFSGVGRVAAAHTQAGQRQLPSQAYMRATTAGDITMDPAQLEALVLLDKLHSELCAFDPSPVQAHDEHVVHRYKQIKQERIKEAVREHEDTQRKLYGFTEDDKAFERHAQELKVDTKVLEEDLDNVDLPQLTTAPRGVYLWGSVGCGKSMLMDLFYDTLPVKQKLRIHFHSFMRDTLQHLHRLSFLCDEEHRAKYDHNMTHLVAKNIARQARVLCFDEMQIPDVGTAGILYRLFTHLHDYGVVVVATSNRPPCDLYQGHFKEALFEPFVRVVEENCSVFRVDSDVDYRELMPEAADHQGMFADPIFVGDDATDILQETWETLTEDKRVRPASVHVFGRNVSIPHSTREGHAYFDFSYLCGSALGPADYLAIARQFHSVFLAGIPKLRMSSRNEARRFITLIDALYECRTKLFAAVELPIDRLFLEVDDTDHDRFEIMHGDMLGEMMYDLGRDGPDVYKNMLFTGEEELFASKRCISRLNEMRSPSYLSQPHQPGLGMVGIDAAFLELGSNTGVFDVENAAPSASATAAARDWLSKRDARAKPKFTDKHFWGFGWWESLLGRKRKGR</sequence>
<dbReference type="InParanoid" id="F2UML1"/>
<comment type="similarity">
    <text evidence="1">Belongs to the AFG1 ATPase family.</text>
</comment>
<evidence type="ECO:0000313" key="5">
    <source>
        <dbReference type="Proteomes" id="UP000007799"/>
    </source>
</evidence>